<comment type="catalytic activity">
    <reaction evidence="5">
        <text>L-glutaminyl-[peptide chain release factor] + S-adenosyl-L-methionine = N(5)-methyl-L-glutaminyl-[peptide chain release factor] + S-adenosyl-L-homocysteine + H(+)</text>
        <dbReference type="Rhea" id="RHEA:42896"/>
        <dbReference type="Rhea" id="RHEA-COMP:10271"/>
        <dbReference type="Rhea" id="RHEA-COMP:10272"/>
        <dbReference type="ChEBI" id="CHEBI:15378"/>
        <dbReference type="ChEBI" id="CHEBI:30011"/>
        <dbReference type="ChEBI" id="CHEBI:57856"/>
        <dbReference type="ChEBI" id="CHEBI:59789"/>
        <dbReference type="ChEBI" id="CHEBI:61891"/>
        <dbReference type="EC" id="2.1.1.297"/>
    </reaction>
</comment>
<dbReference type="EC" id="2.1.1.297" evidence="1"/>
<keyword evidence="2" id="KW-0489">Methyltransferase</keyword>
<dbReference type="Gene3D" id="1.10.8.10">
    <property type="entry name" value="DNA helicase RuvA subunit, C-terminal domain"/>
    <property type="match status" value="1"/>
</dbReference>
<evidence type="ECO:0000256" key="3">
    <source>
        <dbReference type="ARBA" id="ARBA00022679"/>
    </source>
</evidence>
<dbReference type="AlphaFoldDB" id="A0A8S3ZM64"/>
<accession>A0A8S3ZM64</accession>
<dbReference type="CDD" id="cd02440">
    <property type="entry name" value="AdoMet_MTases"/>
    <property type="match status" value="1"/>
</dbReference>
<dbReference type="InterPro" id="IPR029063">
    <property type="entry name" value="SAM-dependent_MTases_sf"/>
</dbReference>
<dbReference type="InterPro" id="IPR007848">
    <property type="entry name" value="Small_mtfrase_dom"/>
</dbReference>
<dbReference type="GO" id="GO:0032259">
    <property type="term" value="P:methylation"/>
    <property type="evidence" value="ECO:0007669"/>
    <property type="project" value="UniProtKB-KW"/>
</dbReference>
<gene>
    <name evidence="8" type="ORF">CUNI_LOCUS16027</name>
</gene>
<evidence type="ECO:0000256" key="1">
    <source>
        <dbReference type="ARBA" id="ARBA00012771"/>
    </source>
</evidence>
<organism evidence="8 9">
    <name type="scientific">Candidula unifasciata</name>
    <dbReference type="NCBI Taxonomy" id="100452"/>
    <lineage>
        <taxon>Eukaryota</taxon>
        <taxon>Metazoa</taxon>
        <taxon>Spiralia</taxon>
        <taxon>Lophotrochozoa</taxon>
        <taxon>Mollusca</taxon>
        <taxon>Gastropoda</taxon>
        <taxon>Heterobranchia</taxon>
        <taxon>Euthyneura</taxon>
        <taxon>Panpulmonata</taxon>
        <taxon>Eupulmonata</taxon>
        <taxon>Stylommatophora</taxon>
        <taxon>Helicina</taxon>
        <taxon>Helicoidea</taxon>
        <taxon>Geomitridae</taxon>
        <taxon>Candidula</taxon>
    </lineage>
</organism>
<dbReference type="OrthoDB" id="269872at2759"/>
<dbReference type="PANTHER" id="PTHR18895:SF74">
    <property type="entry name" value="MTRF1L RELEASE FACTOR GLUTAMINE METHYLTRANSFERASE"/>
    <property type="match status" value="1"/>
</dbReference>
<dbReference type="NCBIfam" id="TIGR00536">
    <property type="entry name" value="hemK_fam"/>
    <property type="match status" value="1"/>
</dbReference>
<keyword evidence="9" id="KW-1185">Reference proteome</keyword>
<dbReference type="InterPro" id="IPR002052">
    <property type="entry name" value="DNA_methylase_N6_adenine_CS"/>
</dbReference>
<dbReference type="SUPFAM" id="SSF53335">
    <property type="entry name" value="S-adenosyl-L-methionine-dependent methyltransferases"/>
    <property type="match status" value="1"/>
</dbReference>
<evidence type="ECO:0000259" key="7">
    <source>
        <dbReference type="Pfam" id="PF17827"/>
    </source>
</evidence>
<dbReference type="PROSITE" id="PS00092">
    <property type="entry name" value="N6_MTASE"/>
    <property type="match status" value="1"/>
</dbReference>
<dbReference type="Gene3D" id="3.40.50.150">
    <property type="entry name" value="Vaccinia Virus protein VP39"/>
    <property type="match status" value="1"/>
</dbReference>
<evidence type="ECO:0000256" key="4">
    <source>
        <dbReference type="ARBA" id="ARBA00022691"/>
    </source>
</evidence>
<dbReference type="Proteomes" id="UP000678393">
    <property type="component" value="Unassembled WGS sequence"/>
</dbReference>
<proteinExistence type="predicted"/>
<dbReference type="Pfam" id="PF05175">
    <property type="entry name" value="MTS"/>
    <property type="match status" value="1"/>
</dbReference>
<sequence length="307" mass="34416">SSQYNHGCHINSGSDYVRDLVKKWTTEFSLHDISEPDVSAEIIIAHVLGHKTLHRVDQHTTLTSSEVSQVNRLCRLRLARMPVQYIIGEWDFHALTLKMKSPVLIPRPETEELASLCVATLNQSEHLLNSHFLEIGVGTGAVSIYLLKMLKQLQGIALDISPHACQLTSENAENVGVLGRLQVIKGDFNNSIVFQQLKKLGPYSLIVSNPPYVPSDEMTNLQPEIIRYEDHGALDGGPEGMNLIRQIVLNAGDLLDKRGHMWLEVAPHHSLCIQNVLEESEHSRTLTLVETVKDVFGKNRFCHLQKC</sequence>
<name>A0A8S3ZM64_9EUPU</name>
<dbReference type="InterPro" id="IPR004556">
    <property type="entry name" value="HemK-like"/>
</dbReference>
<dbReference type="GO" id="GO:0102559">
    <property type="term" value="F:peptide chain release factor N(5)-glutamine methyltransferase activity"/>
    <property type="evidence" value="ECO:0007669"/>
    <property type="project" value="UniProtKB-EC"/>
</dbReference>
<evidence type="ECO:0000313" key="9">
    <source>
        <dbReference type="Proteomes" id="UP000678393"/>
    </source>
</evidence>
<evidence type="ECO:0000313" key="8">
    <source>
        <dbReference type="EMBL" id="CAG5130469.1"/>
    </source>
</evidence>
<feature type="domain" description="Methyltransferase small" evidence="6">
    <location>
        <begin position="119"/>
        <end position="226"/>
    </location>
</feature>
<feature type="domain" description="Release factor glutamine methyltransferase N-terminal" evidence="7">
    <location>
        <begin position="19"/>
        <end position="88"/>
    </location>
</feature>
<protein>
    <recommendedName>
        <fullName evidence="1">peptide chain release factor N(5)-glutamine methyltransferase</fullName>
        <ecNumber evidence="1">2.1.1.297</ecNumber>
    </recommendedName>
</protein>
<evidence type="ECO:0000259" key="6">
    <source>
        <dbReference type="Pfam" id="PF05175"/>
    </source>
</evidence>
<dbReference type="EMBL" id="CAJHNH020004046">
    <property type="protein sequence ID" value="CAG5130469.1"/>
    <property type="molecule type" value="Genomic_DNA"/>
</dbReference>
<keyword evidence="3" id="KW-0808">Transferase</keyword>
<dbReference type="InterPro" id="IPR040758">
    <property type="entry name" value="PrmC_N"/>
</dbReference>
<evidence type="ECO:0000256" key="2">
    <source>
        <dbReference type="ARBA" id="ARBA00022603"/>
    </source>
</evidence>
<evidence type="ECO:0000256" key="5">
    <source>
        <dbReference type="ARBA" id="ARBA00048391"/>
    </source>
</evidence>
<dbReference type="GO" id="GO:0005739">
    <property type="term" value="C:mitochondrion"/>
    <property type="evidence" value="ECO:0007669"/>
    <property type="project" value="TreeGrafter"/>
</dbReference>
<dbReference type="Pfam" id="PF17827">
    <property type="entry name" value="PrmC_N"/>
    <property type="match status" value="1"/>
</dbReference>
<dbReference type="GO" id="GO:0003676">
    <property type="term" value="F:nucleic acid binding"/>
    <property type="evidence" value="ECO:0007669"/>
    <property type="project" value="InterPro"/>
</dbReference>
<feature type="non-terminal residue" evidence="8">
    <location>
        <position position="1"/>
    </location>
</feature>
<dbReference type="PANTHER" id="PTHR18895">
    <property type="entry name" value="HEMK METHYLTRANSFERASE"/>
    <property type="match status" value="1"/>
</dbReference>
<keyword evidence="4" id="KW-0949">S-adenosyl-L-methionine</keyword>
<dbReference type="InterPro" id="IPR050320">
    <property type="entry name" value="N5-glutamine_MTase"/>
</dbReference>
<reference evidence="8" key="1">
    <citation type="submission" date="2021-04" db="EMBL/GenBank/DDBJ databases">
        <authorList>
            <consortium name="Molecular Ecology Group"/>
        </authorList>
    </citation>
    <scope>NUCLEOTIDE SEQUENCE</scope>
</reference>
<comment type="caution">
    <text evidence="8">The sequence shown here is derived from an EMBL/GenBank/DDBJ whole genome shotgun (WGS) entry which is preliminary data.</text>
</comment>